<keyword evidence="7 9" id="KW-0067">ATP-binding</keyword>
<evidence type="ECO:0000313" key="13">
    <source>
        <dbReference type="EMBL" id="MCD7468878.1"/>
    </source>
</evidence>
<keyword evidence="6" id="KW-0418">Kinase</keyword>
<keyword evidence="8" id="KW-0697">Rotamase</keyword>
<dbReference type="PROSITE" id="PS50059">
    <property type="entry name" value="FKBP_PPIASE"/>
    <property type="match status" value="1"/>
</dbReference>
<keyword evidence="2" id="KW-0723">Serine/threonine-protein kinase</keyword>
<comment type="caution">
    <text evidence="13">The sequence shown here is derived from an EMBL/GenBank/DDBJ whole genome shotgun (WGS) entry which is preliminary data.</text>
</comment>
<dbReference type="InterPro" id="IPR025287">
    <property type="entry name" value="WAK_GUB"/>
</dbReference>
<dbReference type="PROSITE" id="PS50011">
    <property type="entry name" value="PROTEIN_KINASE_DOM"/>
    <property type="match status" value="1"/>
</dbReference>
<dbReference type="InterPro" id="IPR046357">
    <property type="entry name" value="PPIase_dom_sf"/>
</dbReference>
<comment type="subcellular location">
    <subcellularLocation>
        <location evidence="1">Membrane</location>
        <topology evidence="1">Single-pass membrane protein</topology>
    </subcellularLocation>
</comment>
<keyword evidence="10" id="KW-1133">Transmembrane helix</keyword>
<keyword evidence="4" id="KW-0732">Signal</keyword>
<dbReference type="Pfam" id="PF13947">
    <property type="entry name" value="GUB_WAK_bind"/>
    <property type="match status" value="1"/>
</dbReference>
<dbReference type="InterPro" id="IPR001179">
    <property type="entry name" value="PPIase_FKBP_dom"/>
</dbReference>
<evidence type="ECO:0000256" key="8">
    <source>
        <dbReference type="PROSITE-ProRule" id="PRU00277"/>
    </source>
</evidence>
<dbReference type="PROSITE" id="PS00108">
    <property type="entry name" value="PROTEIN_KINASE_ST"/>
    <property type="match status" value="1"/>
</dbReference>
<dbReference type="InterPro" id="IPR000719">
    <property type="entry name" value="Prot_kinase_dom"/>
</dbReference>
<dbReference type="PROSITE" id="PS00107">
    <property type="entry name" value="PROTEIN_KINASE_ATP"/>
    <property type="match status" value="1"/>
</dbReference>
<name>A0ABS8TCI6_DATST</name>
<dbReference type="Gene3D" id="1.10.510.10">
    <property type="entry name" value="Transferase(Phosphotransferase) domain 1"/>
    <property type="match status" value="1"/>
</dbReference>
<dbReference type="CDD" id="cd14066">
    <property type="entry name" value="STKc_IRAK"/>
    <property type="match status" value="1"/>
</dbReference>
<comment type="catalytic activity">
    <reaction evidence="8">
        <text>[protein]-peptidylproline (omega=180) = [protein]-peptidylproline (omega=0)</text>
        <dbReference type="Rhea" id="RHEA:16237"/>
        <dbReference type="Rhea" id="RHEA-COMP:10747"/>
        <dbReference type="Rhea" id="RHEA-COMP:10748"/>
        <dbReference type="ChEBI" id="CHEBI:83833"/>
        <dbReference type="ChEBI" id="CHEBI:83834"/>
        <dbReference type="EC" id="5.2.1.8"/>
    </reaction>
</comment>
<evidence type="ECO:0000256" key="4">
    <source>
        <dbReference type="ARBA" id="ARBA00022729"/>
    </source>
</evidence>
<evidence type="ECO:0000256" key="9">
    <source>
        <dbReference type="PROSITE-ProRule" id="PRU10141"/>
    </source>
</evidence>
<evidence type="ECO:0000256" key="10">
    <source>
        <dbReference type="SAM" id="Phobius"/>
    </source>
</evidence>
<keyword evidence="8" id="KW-0413">Isomerase</keyword>
<evidence type="ECO:0000256" key="2">
    <source>
        <dbReference type="ARBA" id="ARBA00022527"/>
    </source>
</evidence>
<organism evidence="13 14">
    <name type="scientific">Datura stramonium</name>
    <name type="common">Jimsonweed</name>
    <name type="synonym">Common thornapple</name>
    <dbReference type="NCBI Taxonomy" id="4076"/>
    <lineage>
        <taxon>Eukaryota</taxon>
        <taxon>Viridiplantae</taxon>
        <taxon>Streptophyta</taxon>
        <taxon>Embryophyta</taxon>
        <taxon>Tracheophyta</taxon>
        <taxon>Spermatophyta</taxon>
        <taxon>Magnoliopsida</taxon>
        <taxon>eudicotyledons</taxon>
        <taxon>Gunneridae</taxon>
        <taxon>Pentapetalae</taxon>
        <taxon>asterids</taxon>
        <taxon>lamiids</taxon>
        <taxon>Solanales</taxon>
        <taxon>Solanaceae</taxon>
        <taxon>Solanoideae</taxon>
        <taxon>Datureae</taxon>
        <taxon>Datura</taxon>
    </lineage>
</organism>
<evidence type="ECO:0000256" key="6">
    <source>
        <dbReference type="ARBA" id="ARBA00022777"/>
    </source>
</evidence>
<dbReference type="Gene3D" id="3.10.50.40">
    <property type="match status" value="1"/>
</dbReference>
<evidence type="ECO:0000256" key="5">
    <source>
        <dbReference type="ARBA" id="ARBA00022741"/>
    </source>
</evidence>
<keyword evidence="10" id="KW-0472">Membrane</keyword>
<sequence>MDLLLYHPLKATPFLHSLPSISFSRSRPFSVNWSRTALPCVCLSKSSALDAPEKNLCQQNEGRRAIMGSLLIAAAAFCLCDVAGAASTSRRALRGAKIPESEYTTLPNGLKYYDLKVGTGAEAVKGSRVAIHYVAKWRNITFMTSRQGMGVGGGTPYGFDIGQSERGTVLKGLDLGVQGMRVGGQRLLIVPPELAYGKKGVQEIPPNATIEMDVELLSIKQSPFGKKTNLYVLLLLHFFCYSCSQKTCPNCGSLEVSYPLSTNPNCGNPDYSIRCDPRSHKLYLDTLNGSSYVILRIMASFQRMVVQPSPWLPGTCVTQDMPVSEGLWLNQTLPFNVSSSNTIFLFNCSPRLLVSPLNCTPSSLCHKYLHSSGHVDAKRELQCASGVDPCCTFIAGGMPSAYKIRLHISGCRAFRSILHLDAKKPANEWEEGLEIQWSPPPEPHCKSQSDCSGASTCSPSGKNGDFRCFCNHEYYWNQSLGTCMKKKHSGLILKISIGIALLLAFAVVVIAVTLKKSGRFSARARLAKAREDILKSNNGGKPARMFCLKEIKKATNGFSKDRILGHGGFGEVYKGKLHDGTIVAVKLAKVGNVKSTQQVLNEVGILSQVNHRNLVKLLGCCVEAEQPLMIYEYISNGTLHDHLHGKYSTFLDWKTRLKIASQTAEALAYLHSAAYPPIYHRDVKSTNILLDNEFNAKVSDFGLSRLACPGLSHVSTCAQGTLGYLDPEYFRNYQLTDKSDVYSFGVVLLELLTSQKAVDFSRDENSVNLVVYVIQQENHGSVMEVVDRRLLGEEPSTNVMTGMNSFLALALACLRETKAERPCMKDVVQQLHCISEIVDQEEPFN</sequence>
<dbReference type="InterPro" id="IPR001245">
    <property type="entry name" value="Ser-Thr/Tyr_kinase_cat_dom"/>
</dbReference>
<keyword evidence="14" id="KW-1185">Reference proteome</keyword>
<keyword evidence="10" id="KW-0812">Transmembrane</keyword>
<dbReference type="EC" id="5.2.1.8" evidence="8"/>
<evidence type="ECO:0000259" key="12">
    <source>
        <dbReference type="PROSITE" id="PS50059"/>
    </source>
</evidence>
<evidence type="ECO:0000259" key="11">
    <source>
        <dbReference type="PROSITE" id="PS50011"/>
    </source>
</evidence>
<keyword evidence="3" id="KW-0808">Transferase</keyword>
<proteinExistence type="predicted"/>
<dbReference type="InterPro" id="IPR017441">
    <property type="entry name" value="Protein_kinase_ATP_BS"/>
</dbReference>
<dbReference type="SUPFAM" id="SSF54534">
    <property type="entry name" value="FKBP-like"/>
    <property type="match status" value="1"/>
</dbReference>
<evidence type="ECO:0000256" key="7">
    <source>
        <dbReference type="ARBA" id="ARBA00022840"/>
    </source>
</evidence>
<dbReference type="Pfam" id="PF00254">
    <property type="entry name" value="FKBP_C"/>
    <property type="match status" value="1"/>
</dbReference>
<dbReference type="SMART" id="SM00220">
    <property type="entry name" value="S_TKc"/>
    <property type="match status" value="1"/>
</dbReference>
<evidence type="ECO:0000313" key="14">
    <source>
        <dbReference type="Proteomes" id="UP000823775"/>
    </source>
</evidence>
<gene>
    <name evidence="13" type="ORF">HAX54_007424</name>
</gene>
<feature type="domain" description="Protein kinase" evidence="11">
    <location>
        <begin position="558"/>
        <end position="835"/>
    </location>
</feature>
<evidence type="ECO:0000256" key="3">
    <source>
        <dbReference type="ARBA" id="ARBA00022679"/>
    </source>
</evidence>
<dbReference type="EMBL" id="JACEIK010001381">
    <property type="protein sequence ID" value="MCD7468878.1"/>
    <property type="molecule type" value="Genomic_DNA"/>
</dbReference>
<dbReference type="PANTHER" id="PTHR46008">
    <property type="entry name" value="LEAF RUST 10 DISEASE-RESISTANCE LOCUS RECEPTOR-LIKE PROTEIN KINASE-LIKE 1.4"/>
    <property type="match status" value="1"/>
</dbReference>
<dbReference type="Gene3D" id="3.30.200.20">
    <property type="entry name" value="Phosphorylase Kinase, domain 1"/>
    <property type="match status" value="1"/>
</dbReference>
<dbReference type="Pfam" id="PF07714">
    <property type="entry name" value="PK_Tyr_Ser-Thr"/>
    <property type="match status" value="1"/>
</dbReference>
<dbReference type="Proteomes" id="UP000823775">
    <property type="component" value="Unassembled WGS sequence"/>
</dbReference>
<dbReference type="InterPro" id="IPR008271">
    <property type="entry name" value="Ser/Thr_kinase_AS"/>
</dbReference>
<dbReference type="PANTHER" id="PTHR46008:SF2">
    <property type="entry name" value="LEAF RUST 10 DISEASE-RESISTANCE LOCUS RECEPTOR-LIKE PROTEIN KINASE-LIKE 1.4"/>
    <property type="match status" value="1"/>
</dbReference>
<dbReference type="InterPro" id="IPR011009">
    <property type="entry name" value="Kinase-like_dom_sf"/>
</dbReference>
<feature type="binding site" evidence="9">
    <location>
        <position position="586"/>
    </location>
    <ligand>
        <name>ATP</name>
        <dbReference type="ChEBI" id="CHEBI:30616"/>
    </ligand>
</feature>
<evidence type="ECO:0000256" key="1">
    <source>
        <dbReference type="ARBA" id="ARBA00004167"/>
    </source>
</evidence>
<keyword evidence="5 9" id="KW-0547">Nucleotide-binding</keyword>
<feature type="transmembrane region" description="Helical" evidence="10">
    <location>
        <begin position="491"/>
        <end position="514"/>
    </location>
</feature>
<accession>A0ABS8TCI6</accession>
<feature type="domain" description="PPIase FKBP-type" evidence="12">
    <location>
        <begin position="126"/>
        <end position="220"/>
    </location>
</feature>
<dbReference type="SUPFAM" id="SSF56112">
    <property type="entry name" value="Protein kinase-like (PK-like)"/>
    <property type="match status" value="1"/>
</dbReference>
<protein>
    <recommendedName>
        <fullName evidence="8">peptidylprolyl isomerase</fullName>
        <ecNumber evidence="8">5.2.1.8</ecNumber>
    </recommendedName>
</protein>
<reference evidence="13 14" key="1">
    <citation type="journal article" date="2021" name="BMC Genomics">
        <title>Datura genome reveals duplications of psychoactive alkaloid biosynthetic genes and high mutation rate following tissue culture.</title>
        <authorList>
            <person name="Rajewski A."/>
            <person name="Carter-House D."/>
            <person name="Stajich J."/>
            <person name="Litt A."/>
        </authorList>
    </citation>
    <scope>NUCLEOTIDE SEQUENCE [LARGE SCALE GENOMIC DNA]</scope>
    <source>
        <strain evidence="13">AR-01</strain>
    </source>
</reference>